<keyword evidence="3 5" id="KW-1133">Transmembrane helix</keyword>
<dbReference type="GO" id="GO:0016020">
    <property type="term" value="C:membrane"/>
    <property type="evidence" value="ECO:0007669"/>
    <property type="project" value="UniProtKB-SubCell"/>
</dbReference>
<gene>
    <name evidence="6" type="ORF">MCAP1_000729</name>
</gene>
<comment type="subcellular location">
    <subcellularLocation>
        <location evidence="1">Membrane</location>
        <topology evidence="1">Multi-pass membrane protein</topology>
    </subcellularLocation>
</comment>
<dbReference type="Proteomes" id="UP001220961">
    <property type="component" value="Chromosome 2"/>
</dbReference>
<dbReference type="PANTHER" id="PTHR23291">
    <property type="entry name" value="BAX INHIBITOR-RELATED"/>
    <property type="match status" value="1"/>
</dbReference>
<evidence type="ECO:0000256" key="4">
    <source>
        <dbReference type="ARBA" id="ARBA00023136"/>
    </source>
</evidence>
<dbReference type="EMBL" id="CP119909">
    <property type="protein sequence ID" value="WFD18525.1"/>
    <property type="molecule type" value="Genomic_DNA"/>
</dbReference>
<feature type="transmembrane region" description="Helical" evidence="5">
    <location>
        <begin position="109"/>
        <end position="129"/>
    </location>
</feature>
<dbReference type="AlphaFoldDB" id="A0AAF0E4N5"/>
<evidence type="ECO:0000256" key="2">
    <source>
        <dbReference type="ARBA" id="ARBA00022692"/>
    </source>
</evidence>
<feature type="transmembrane region" description="Helical" evidence="5">
    <location>
        <begin position="166"/>
        <end position="186"/>
    </location>
</feature>
<accession>A0AAF0E4N5</accession>
<keyword evidence="2 5" id="KW-0812">Transmembrane</keyword>
<name>A0AAF0E4N5_9BASI</name>
<keyword evidence="7" id="KW-1185">Reference proteome</keyword>
<reference evidence="6" key="1">
    <citation type="submission" date="2023-03" db="EMBL/GenBank/DDBJ databases">
        <title>Mating type loci evolution in Malassezia.</title>
        <authorList>
            <person name="Coelho M.A."/>
        </authorList>
    </citation>
    <scope>NUCLEOTIDE SEQUENCE</scope>
    <source>
        <strain evidence="6">CBS 10434</strain>
    </source>
</reference>
<organism evidence="6 7">
    <name type="scientific">Malassezia caprae</name>
    <dbReference type="NCBI Taxonomy" id="1381934"/>
    <lineage>
        <taxon>Eukaryota</taxon>
        <taxon>Fungi</taxon>
        <taxon>Dikarya</taxon>
        <taxon>Basidiomycota</taxon>
        <taxon>Ustilaginomycotina</taxon>
        <taxon>Malasseziomycetes</taxon>
        <taxon>Malasseziales</taxon>
        <taxon>Malasseziaceae</taxon>
        <taxon>Malassezia</taxon>
    </lineage>
</organism>
<feature type="transmembrane region" description="Helical" evidence="5">
    <location>
        <begin position="223"/>
        <end position="244"/>
    </location>
</feature>
<evidence type="ECO:0000313" key="7">
    <source>
        <dbReference type="Proteomes" id="UP001220961"/>
    </source>
</evidence>
<feature type="transmembrane region" description="Helical" evidence="5">
    <location>
        <begin position="81"/>
        <end position="100"/>
    </location>
</feature>
<evidence type="ECO:0000256" key="5">
    <source>
        <dbReference type="RuleBase" id="RU004379"/>
    </source>
</evidence>
<proteinExistence type="inferred from homology"/>
<dbReference type="Pfam" id="PF01027">
    <property type="entry name" value="Bax1-I"/>
    <property type="match status" value="1"/>
</dbReference>
<comment type="similarity">
    <text evidence="5">Belongs to the BI1 family.</text>
</comment>
<protein>
    <submittedName>
        <fullName evidence="6">Uncharacterized protein</fullName>
    </submittedName>
</protein>
<feature type="transmembrane region" description="Helical" evidence="5">
    <location>
        <begin position="50"/>
        <end position="69"/>
    </location>
</feature>
<evidence type="ECO:0000256" key="3">
    <source>
        <dbReference type="ARBA" id="ARBA00022989"/>
    </source>
</evidence>
<evidence type="ECO:0000313" key="6">
    <source>
        <dbReference type="EMBL" id="WFD18525.1"/>
    </source>
</evidence>
<keyword evidence="4 5" id="KW-0472">Membrane</keyword>
<feature type="transmembrane region" description="Helical" evidence="5">
    <location>
        <begin position="135"/>
        <end position="154"/>
    </location>
</feature>
<dbReference type="PANTHER" id="PTHR23291:SF50">
    <property type="entry name" value="PROTEIN LIFEGUARD 4"/>
    <property type="match status" value="1"/>
</dbReference>
<dbReference type="InterPro" id="IPR006214">
    <property type="entry name" value="Bax_inhibitor_1-related"/>
</dbReference>
<feature type="transmembrane region" description="Helical" evidence="5">
    <location>
        <begin position="192"/>
        <end position="211"/>
    </location>
</feature>
<sequence length="251" mass="27852">MSAPAPPAYSYNTLPQEESAHADVDPDDFKVGVTVEQSAPEIRAMFVRKVYSVLFCQILGSAVVATALNASMASAWIQSNAWVMLLALVGSLVSLGLVYWKRHTHPTNLVMLGLFTAFEWLSLGALISFVDQSVVLKAFVVTTFVFLGLTLFTLQSEYDFSSMGAWLYWALLLLVGTGLVQMFFPYNHMFELAYSVGGCAVFSGYIVFDTWLLQRHLSPDDWVLANVSLYLDVVNLFLSILRLMNSSDESL</sequence>
<evidence type="ECO:0000256" key="1">
    <source>
        <dbReference type="ARBA" id="ARBA00004141"/>
    </source>
</evidence>